<dbReference type="InterPro" id="IPR026891">
    <property type="entry name" value="Fn3-like"/>
</dbReference>
<dbReference type="GO" id="GO:0005576">
    <property type="term" value="C:extracellular region"/>
    <property type="evidence" value="ECO:0007669"/>
    <property type="project" value="UniProtKB-SubCell"/>
</dbReference>
<keyword evidence="11" id="KW-0624">Polysaccharide degradation</keyword>
<dbReference type="Pfam" id="PF00933">
    <property type="entry name" value="Glyco_hydro_3"/>
    <property type="match status" value="1"/>
</dbReference>
<accession>A0A8H4BC26</accession>
<evidence type="ECO:0000256" key="6">
    <source>
        <dbReference type="ARBA" id="ARBA00022525"/>
    </source>
</evidence>
<evidence type="ECO:0000256" key="2">
    <source>
        <dbReference type="ARBA" id="ARBA00004613"/>
    </source>
</evidence>
<reference evidence="19 20" key="1">
    <citation type="submission" date="2019-09" db="EMBL/GenBank/DDBJ databases">
        <authorList>
            <consortium name="DOE Joint Genome Institute"/>
            <person name="Mondo S.J."/>
            <person name="Navarro-Mendoza M.I."/>
            <person name="Perez-Arques C."/>
            <person name="Panchal S."/>
            <person name="Nicolas F.E."/>
            <person name="Ganguly P."/>
            <person name="Pangilinan J."/>
            <person name="Grigoriev I."/>
            <person name="Heitman J."/>
            <person name="Sanya K."/>
            <person name="Garre V."/>
        </authorList>
    </citation>
    <scope>NUCLEOTIDE SEQUENCE [LARGE SCALE GENOMIC DNA]</scope>
    <source>
        <strain evidence="19 20">MU402</strain>
    </source>
</reference>
<dbReference type="Gene3D" id="3.40.50.1700">
    <property type="entry name" value="Glycoside hydrolase family 3 C-terminal domain"/>
    <property type="match status" value="1"/>
</dbReference>
<evidence type="ECO:0000256" key="4">
    <source>
        <dbReference type="ARBA" id="ARBA00005336"/>
    </source>
</evidence>
<evidence type="ECO:0000256" key="13">
    <source>
        <dbReference type="ARBA" id="ARBA00039579"/>
    </source>
</evidence>
<feature type="signal peptide" evidence="17">
    <location>
        <begin position="1"/>
        <end position="26"/>
    </location>
</feature>
<dbReference type="PRINTS" id="PR00133">
    <property type="entry name" value="GLHYDRLASE3"/>
</dbReference>
<evidence type="ECO:0000256" key="14">
    <source>
        <dbReference type="ARBA" id="ARBA00041276"/>
    </source>
</evidence>
<comment type="catalytic activity">
    <reaction evidence="1">
        <text>Hydrolysis of terminal, non-reducing beta-D-glucosyl residues with release of beta-D-glucose.</text>
        <dbReference type="EC" id="3.2.1.21"/>
    </reaction>
</comment>
<name>A0A8H4BC26_MUCCL</name>
<dbReference type="FunFam" id="3.20.20.300:FF:000002">
    <property type="entry name" value="Probable beta-glucosidase"/>
    <property type="match status" value="1"/>
</dbReference>
<keyword evidence="7 17" id="KW-0732">Signal</keyword>
<evidence type="ECO:0000256" key="17">
    <source>
        <dbReference type="SAM" id="SignalP"/>
    </source>
</evidence>
<evidence type="ECO:0000256" key="5">
    <source>
        <dbReference type="ARBA" id="ARBA00012744"/>
    </source>
</evidence>
<dbReference type="InterPro" id="IPR017853">
    <property type="entry name" value="GH"/>
</dbReference>
<evidence type="ECO:0000256" key="12">
    <source>
        <dbReference type="ARBA" id="ARBA00024983"/>
    </source>
</evidence>
<keyword evidence="6" id="KW-0964">Secreted</keyword>
<evidence type="ECO:0000256" key="11">
    <source>
        <dbReference type="ARBA" id="ARBA00023326"/>
    </source>
</evidence>
<dbReference type="SUPFAM" id="SSF52279">
    <property type="entry name" value="Beta-D-glucan exohydrolase, C-terminal domain"/>
    <property type="match status" value="1"/>
</dbReference>
<dbReference type="InterPro" id="IPR013783">
    <property type="entry name" value="Ig-like_fold"/>
</dbReference>
<dbReference type="EMBL" id="JAAECE010000007">
    <property type="protein sequence ID" value="KAF1799194.1"/>
    <property type="molecule type" value="Genomic_DNA"/>
</dbReference>
<dbReference type="GO" id="GO:0009251">
    <property type="term" value="P:glucan catabolic process"/>
    <property type="evidence" value="ECO:0007669"/>
    <property type="project" value="TreeGrafter"/>
</dbReference>
<sequence>MHLQTLSSSALTLLLAFNAATSLVDAKINVLSWEDAYEKAGSLVSQMSTEQKVSIATGIQWQRGLCMGNTYGTEEPYFPSLCLQDSPLGIRHAANVTSGVAGINAAASWDKKAIYERGAYMGKEFRGKGAHVQLGPGMNFMRSQEGGRGWESAGEDPFLQGVTSAETIKGIQDEGVIATAKHYLLNDQELNRTTSSSDVDQRTLHEVYLWPFARSVEAGVGSVMCSYNLVNGTYACEDDYLMNTVLKGELGFKGFVQSDWQATHSTAKSVNAGLDMTMPGDIVFFSNSSYFGKNLTDAIERKEVPEERATDMATRIVAAWYKMGQDKDFPKLTLSSFHMEEAPFVDVQANHKELVREMGAASTVLLKNADSALPIDAKKVKKIAIIGSDAGPDPFGLNSCSSHGCSNGTLAQGWGSGTADFPYLIDPLAGLTTAFGKNVEIKSTLDDWNLEKAAEVATDADYALVFSNADSGEQHIVVDGNVGDRNNLTLWHNGDALIKAVADANKNTIVVIHAVGAVMMSEWIDHPNVKAVVWPGLPGQESGNSLADIITGKVNPSGRLPYTIAKKESDYNAKPDPSAVIQYSEKLLVGYKWFDHAKIEPLFPFGHGLSYTKFDYSKLKVKAKKKKDTVTATASLSVKNSGKLDGAEVVQAYIEFPESAGEPPKNLRGFEKTMIKAGKSTKVDFEFTKTELSIWDVDVNDWVIPSGKFTLHIGASSRDIRQSASFTL</sequence>
<comment type="function">
    <text evidence="12">Beta-glucosidases are one of a number of cellulolytic enzymes involved in the degradation of cellulosic biomass. Catalyzes the last step releasing glucose from the inhibitory cellobiose.</text>
</comment>
<evidence type="ECO:0000256" key="1">
    <source>
        <dbReference type="ARBA" id="ARBA00000448"/>
    </source>
</evidence>
<dbReference type="InterPro" id="IPR001764">
    <property type="entry name" value="Glyco_hydro_3_N"/>
</dbReference>
<dbReference type="AlphaFoldDB" id="A0A8H4BC26"/>
<dbReference type="PANTHER" id="PTHR42715:SF12">
    <property type="entry name" value="BETA-GLUCOSIDASE G-RELATED"/>
    <property type="match status" value="1"/>
</dbReference>
<proteinExistence type="inferred from homology"/>
<dbReference type="InterPro" id="IPR050288">
    <property type="entry name" value="Cellulose_deg_GH3"/>
</dbReference>
<dbReference type="SUPFAM" id="SSF51445">
    <property type="entry name" value="(Trans)glycosidases"/>
    <property type="match status" value="1"/>
</dbReference>
<comment type="pathway">
    <text evidence="3">Glycan metabolism; cellulose degradation.</text>
</comment>
<gene>
    <name evidence="19" type="ORF">FB192DRAFT_1476198</name>
</gene>
<evidence type="ECO:0000256" key="9">
    <source>
        <dbReference type="ARBA" id="ARBA00023277"/>
    </source>
</evidence>
<dbReference type="SMART" id="SM01217">
    <property type="entry name" value="Fn3_like"/>
    <property type="match status" value="1"/>
</dbReference>
<evidence type="ECO:0000256" key="10">
    <source>
        <dbReference type="ARBA" id="ARBA00023295"/>
    </source>
</evidence>
<dbReference type="Pfam" id="PF14310">
    <property type="entry name" value="Fn3-like"/>
    <property type="match status" value="1"/>
</dbReference>
<dbReference type="FunFam" id="2.60.40.10:FF:000495">
    <property type="entry name" value="Periplasmic beta-glucosidase"/>
    <property type="match status" value="1"/>
</dbReference>
<keyword evidence="10" id="KW-0326">Glycosidase</keyword>
<dbReference type="Pfam" id="PF01915">
    <property type="entry name" value="Glyco_hydro_3_C"/>
    <property type="match status" value="1"/>
</dbReference>
<evidence type="ECO:0000256" key="16">
    <source>
        <dbReference type="ARBA" id="ARBA00041808"/>
    </source>
</evidence>
<feature type="domain" description="Fibronectin type III-like" evidence="18">
    <location>
        <begin position="648"/>
        <end position="717"/>
    </location>
</feature>
<protein>
    <recommendedName>
        <fullName evidence="13">Probable beta-glucosidase G</fullName>
        <ecNumber evidence="5">3.2.1.21</ecNumber>
    </recommendedName>
    <alternativeName>
        <fullName evidence="14">Beta-D-glucoside glucohydrolase G</fullName>
    </alternativeName>
    <alternativeName>
        <fullName evidence="15">Cellobiase G</fullName>
    </alternativeName>
    <alternativeName>
        <fullName evidence="16">Gentiobiase G</fullName>
    </alternativeName>
</protein>
<keyword evidence="9" id="KW-0119">Carbohydrate metabolism</keyword>
<dbReference type="FunFam" id="3.40.50.1700:FF:000003">
    <property type="entry name" value="Probable beta-glucosidase"/>
    <property type="match status" value="1"/>
</dbReference>
<evidence type="ECO:0000256" key="3">
    <source>
        <dbReference type="ARBA" id="ARBA00004987"/>
    </source>
</evidence>
<comment type="similarity">
    <text evidence="4">Belongs to the glycosyl hydrolase 3 family.</text>
</comment>
<keyword evidence="8 19" id="KW-0378">Hydrolase</keyword>
<evidence type="ECO:0000313" key="19">
    <source>
        <dbReference type="EMBL" id="KAF1799194.1"/>
    </source>
</evidence>
<evidence type="ECO:0000313" key="20">
    <source>
        <dbReference type="Proteomes" id="UP000469890"/>
    </source>
</evidence>
<organism evidence="19 20">
    <name type="scientific">Mucor circinelloides f. lusitanicus</name>
    <name type="common">Mucor racemosus var. lusitanicus</name>
    <dbReference type="NCBI Taxonomy" id="29924"/>
    <lineage>
        <taxon>Eukaryota</taxon>
        <taxon>Fungi</taxon>
        <taxon>Fungi incertae sedis</taxon>
        <taxon>Mucoromycota</taxon>
        <taxon>Mucoromycotina</taxon>
        <taxon>Mucoromycetes</taxon>
        <taxon>Mucorales</taxon>
        <taxon>Mucorineae</taxon>
        <taxon>Mucoraceae</taxon>
        <taxon>Mucor</taxon>
    </lineage>
</organism>
<dbReference type="InterPro" id="IPR036962">
    <property type="entry name" value="Glyco_hydro_3_N_sf"/>
</dbReference>
<comment type="caution">
    <text evidence="19">The sequence shown here is derived from an EMBL/GenBank/DDBJ whole genome shotgun (WGS) entry which is preliminary data.</text>
</comment>
<evidence type="ECO:0000256" key="15">
    <source>
        <dbReference type="ARBA" id="ARBA00041601"/>
    </source>
</evidence>
<evidence type="ECO:0000256" key="7">
    <source>
        <dbReference type="ARBA" id="ARBA00022729"/>
    </source>
</evidence>
<evidence type="ECO:0000256" key="8">
    <source>
        <dbReference type="ARBA" id="ARBA00022801"/>
    </source>
</evidence>
<evidence type="ECO:0000259" key="18">
    <source>
        <dbReference type="SMART" id="SM01217"/>
    </source>
</evidence>
<dbReference type="Gene3D" id="2.60.40.10">
    <property type="entry name" value="Immunoglobulins"/>
    <property type="match status" value="1"/>
</dbReference>
<feature type="chain" id="PRO_5034473027" description="Probable beta-glucosidase G" evidence="17">
    <location>
        <begin position="27"/>
        <end position="728"/>
    </location>
</feature>
<dbReference type="PANTHER" id="PTHR42715">
    <property type="entry name" value="BETA-GLUCOSIDASE"/>
    <property type="match status" value="1"/>
</dbReference>
<dbReference type="Proteomes" id="UP000469890">
    <property type="component" value="Unassembled WGS sequence"/>
</dbReference>
<dbReference type="InterPro" id="IPR036881">
    <property type="entry name" value="Glyco_hydro_3_C_sf"/>
</dbReference>
<dbReference type="Gene3D" id="3.20.20.300">
    <property type="entry name" value="Glycoside hydrolase, family 3, N-terminal domain"/>
    <property type="match status" value="1"/>
</dbReference>
<dbReference type="InterPro" id="IPR002772">
    <property type="entry name" value="Glyco_hydro_3_C"/>
</dbReference>
<dbReference type="EC" id="3.2.1.21" evidence="5"/>
<comment type="subcellular location">
    <subcellularLocation>
        <location evidence="2">Secreted</location>
    </subcellularLocation>
</comment>
<dbReference type="GO" id="GO:0008422">
    <property type="term" value="F:beta-glucosidase activity"/>
    <property type="evidence" value="ECO:0007669"/>
    <property type="project" value="UniProtKB-EC"/>
</dbReference>